<keyword evidence="8" id="KW-0597">Phosphoprotein</keyword>
<evidence type="ECO:0000256" key="1">
    <source>
        <dbReference type="ARBA" id="ARBA00004245"/>
    </source>
</evidence>
<dbReference type="eggNOG" id="KOG2546">
    <property type="taxonomic scope" value="Eukaryota"/>
</dbReference>
<proteinExistence type="inferred from homology"/>
<dbReference type="Gene3D" id="2.30.30.40">
    <property type="entry name" value="SH3 Domains"/>
    <property type="match status" value="1"/>
</dbReference>
<comment type="similarity">
    <text evidence="5">Belongs to the cytochrome P450 family.</text>
</comment>
<feature type="compositionally biased region" description="Pro residues" evidence="14">
    <location>
        <begin position="729"/>
        <end position="738"/>
    </location>
</feature>
<gene>
    <name evidence="18" type="ORF">TREES_T100003127</name>
</gene>
<keyword evidence="10" id="KW-0206">Cytoskeleton</keyword>
<dbReference type="Pfam" id="PF07815">
    <property type="entry name" value="Abi_HHR"/>
    <property type="match status" value="1"/>
</dbReference>
<dbReference type="GO" id="GO:0005506">
    <property type="term" value="F:iron ion binding"/>
    <property type="evidence" value="ECO:0007669"/>
    <property type="project" value="InterPro"/>
</dbReference>
<dbReference type="InterPro" id="IPR036028">
    <property type="entry name" value="SH3-like_dom_sf"/>
</dbReference>
<evidence type="ECO:0000256" key="12">
    <source>
        <dbReference type="PROSITE-ProRule" id="PRU00192"/>
    </source>
</evidence>
<dbReference type="GO" id="GO:0020037">
    <property type="term" value="F:heme binding"/>
    <property type="evidence" value="ECO:0007669"/>
    <property type="project" value="InterPro"/>
</dbReference>
<dbReference type="CDD" id="cd11972">
    <property type="entry name" value="SH3_Abi2"/>
    <property type="match status" value="1"/>
</dbReference>
<dbReference type="PANTHER" id="PTHR24280:SF4">
    <property type="entry name" value="CYTOCHROME P450 20A1"/>
    <property type="match status" value="1"/>
</dbReference>
<dbReference type="PROSITE" id="PS50002">
    <property type="entry name" value="SH3"/>
    <property type="match status" value="1"/>
</dbReference>
<evidence type="ECO:0000256" key="11">
    <source>
        <dbReference type="ARBA" id="ARBA00023273"/>
    </source>
</evidence>
<keyword evidence="11" id="KW-0966">Cell projection</keyword>
<comment type="subcellular location">
    <subcellularLocation>
        <location evidence="2">Cell projection</location>
        <location evidence="2">Filopodium</location>
    </subcellularLocation>
    <subcellularLocation>
        <location evidence="3">Cell projection</location>
        <location evidence="3">Lamellipodium</location>
    </subcellularLocation>
    <subcellularLocation>
        <location evidence="1">Cytoplasm</location>
        <location evidence="1">Cytoskeleton</location>
    </subcellularLocation>
</comment>
<evidence type="ECO:0000259" key="16">
    <source>
        <dbReference type="PROSITE" id="PS50002"/>
    </source>
</evidence>
<dbReference type="GO" id="GO:0016705">
    <property type="term" value="F:oxidoreductase activity, acting on paired donors, with incorporation or reduction of molecular oxygen"/>
    <property type="evidence" value="ECO:0007669"/>
    <property type="project" value="InterPro"/>
</dbReference>
<dbReference type="PROSITE" id="PS50192">
    <property type="entry name" value="T_SNARE"/>
    <property type="match status" value="1"/>
</dbReference>
<keyword evidence="15" id="KW-0812">Transmembrane</keyword>
<evidence type="ECO:0000256" key="9">
    <source>
        <dbReference type="ARBA" id="ARBA00023054"/>
    </source>
</evidence>
<dbReference type="GO" id="GO:0030175">
    <property type="term" value="C:filopodium"/>
    <property type="evidence" value="ECO:0007669"/>
    <property type="project" value="UniProtKB-SubCell"/>
</dbReference>
<dbReference type="PRINTS" id="PR01217">
    <property type="entry name" value="PRICHEXTENSN"/>
</dbReference>
<dbReference type="Pfam" id="PF00067">
    <property type="entry name" value="p450"/>
    <property type="match status" value="1"/>
</dbReference>
<dbReference type="GO" id="GO:0030027">
    <property type="term" value="C:lamellipodium"/>
    <property type="evidence" value="ECO:0007669"/>
    <property type="project" value="UniProtKB-SubCell"/>
</dbReference>
<evidence type="ECO:0000256" key="8">
    <source>
        <dbReference type="ARBA" id="ARBA00022553"/>
    </source>
</evidence>
<dbReference type="AlphaFoldDB" id="L9KJ21"/>
<evidence type="ECO:0000313" key="18">
    <source>
        <dbReference type="EMBL" id="ELW62718.1"/>
    </source>
</evidence>
<dbReference type="InParanoid" id="L9KJ21"/>
<evidence type="ECO:0000256" key="7">
    <source>
        <dbReference type="ARBA" id="ARBA00022490"/>
    </source>
</evidence>
<dbReference type="InterPro" id="IPR036396">
    <property type="entry name" value="Cyt_P450_sf"/>
</dbReference>
<keyword evidence="7" id="KW-0963">Cytoplasm</keyword>
<evidence type="ECO:0000259" key="17">
    <source>
        <dbReference type="PROSITE" id="PS50192"/>
    </source>
</evidence>
<dbReference type="InterPro" id="IPR035726">
    <property type="entry name" value="Abi2_SH3"/>
</dbReference>
<feature type="region of interest" description="Disordered" evidence="14">
    <location>
        <begin position="494"/>
        <end position="776"/>
    </location>
</feature>
<feature type="compositionally biased region" description="Pro residues" evidence="14">
    <location>
        <begin position="503"/>
        <end position="514"/>
    </location>
</feature>
<evidence type="ECO:0000256" key="6">
    <source>
        <dbReference type="ARBA" id="ARBA00022443"/>
    </source>
</evidence>
<evidence type="ECO:0000313" key="19">
    <source>
        <dbReference type="Proteomes" id="UP000011518"/>
    </source>
</evidence>
<dbReference type="GO" id="GO:0005856">
    <property type="term" value="C:cytoskeleton"/>
    <property type="evidence" value="ECO:0007669"/>
    <property type="project" value="UniProtKB-SubCell"/>
</dbReference>
<feature type="coiled-coil region" evidence="13">
    <location>
        <begin position="185"/>
        <end position="212"/>
    </location>
</feature>
<feature type="domain" description="SH3" evidence="16">
    <location>
        <begin position="780"/>
        <end position="839"/>
    </location>
</feature>
<dbReference type="Gene3D" id="6.10.140.1620">
    <property type="match status" value="1"/>
</dbReference>
<keyword evidence="6 12" id="KW-0728">SH3 domain</keyword>
<sequence>MLDFAIFAVTFLLALVGAVLYLYPFRLSSRLSRPDTTALVRVLLVAVPQRQMGWWREHGQRLVLEADPFETMLKSLLRYQSCGGSVNENHMRKKLYENGVTSTLQNNFGLLRGLQLSEELLDKWLSYPETQHVPLSQHILGFAVKSVTQMVMGSTFEDDQEVIRFQKNHVTVWSEIGKGFLDGSLDKSTTRKKQYEDALMQLESILKKIIKERKGRTFSQHVFIDSLVQGDLNDQQILEDSMIFSLAGCIITAKLCTWAICFLTTSEEVQKKLYEEIDHVFGKNPITPEKIEQLRFDPDRFDDESVMKTFSLLGFSGKQECPELRLYEEEEEDVKMAELQMLLEEEIPGGRRALFDSYTNLERVADYCENNYIQSADKQRALEETKAYTTQSLASVAYLINTLANNVLQMLDIQASQLRRMESSINHISQTVDIHKEKVARREIGILTTNKNTSRTHKIIAPANLERPVRYIRKPIDYTILDDIGHGVKVSTQNMKMGGLPRTTPPTQKPPSPPMSGKGTLGRHSPYRTLEPVRPPVVPNDYVPSPTRNMAPSQQSPVRTASVNQRNRTYSSSGSSGGSHPSSRSSSRENSGSGSVGVPIAVPTPSPPSVFPAPAGSAGTPPLPATSASAPAPLVPATVPSSTAPDAAAGGAQTLADGFTSPTPPVVSSTPPTGHPVQFYSMNRPASRHTPPTIGGSLPYRRPPSITSQTSLQNQMNGGPFYSQNPVSDTPPPPPPVEEPVFDESPPPPPPPEDYEEEEAAVVEYSDPYAEEDPPWAPRSYLEKVVAIYDYTKDKEDELSFQEGAIIYVIKKNDDGWYEGVMNGVTGLFPGNYVESIMHYSE</sequence>
<dbReference type="EMBL" id="KB320805">
    <property type="protein sequence ID" value="ELW62718.1"/>
    <property type="molecule type" value="Genomic_DNA"/>
</dbReference>
<reference evidence="19" key="2">
    <citation type="journal article" date="2013" name="Nat. Commun.">
        <title>Genome of the Chinese tree shrew.</title>
        <authorList>
            <person name="Fan Y."/>
            <person name="Huang Z.Y."/>
            <person name="Cao C.C."/>
            <person name="Chen C.S."/>
            <person name="Chen Y.X."/>
            <person name="Fan D.D."/>
            <person name="He J."/>
            <person name="Hou H.L."/>
            <person name="Hu L."/>
            <person name="Hu X.T."/>
            <person name="Jiang X.T."/>
            <person name="Lai R."/>
            <person name="Lang Y.S."/>
            <person name="Liang B."/>
            <person name="Liao S.G."/>
            <person name="Mu D."/>
            <person name="Ma Y.Y."/>
            <person name="Niu Y.Y."/>
            <person name="Sun X.Q."/>
            <person name="Xia J.Q."/>
            <person name="Xiao J."/>
            <person name="Xiong Z.Q."/>
            <person name="Xu L."/>
            <person name="Yang L."/>
            <person name="Zhang Y."/>
            <person name="Zhao W."/>
            <person name="Zhao X.D."/>
            <person name="Zheng Y.T."/>
            <person name="Zhou J.M."/>
            <person name="Zhu Y.B."/>
            <person name="Zhang G.J."/>
            <person name="Wang J."/>
            <person name="Yao Y.G."/>
        </authorList>
    </citation>
    <scope>NUCLEOTIDE SEQUENCE [LARGE SCALE GENOMIC DNA]</scope>
</reference>
<feature type="compositionally biased region" description="Pro residues" evidence="14">
    <location>
        <begin position="602"/>
        <end position="611"/>
    </location>
</feature>
<evidence type="ECO:0000256" key="2">
    <source>
        <dbReference type="ARBA" id="ARBA00004486"/>
    </source>
</evidence>
<feature type="compositionally biased region" description="Low complexity" evidence="14">
    <location>
        <begin position="612"/>
        <end position="642"/>
    </location>
</feature>
<keyword evidence="19" id="KW-1185">Reference proteome</keyword>
<evidence type="ECO:0000256" key="3">
    <source>
        <dbReference type="ARBA" id="ARBA00004510"/>
    </source>
</evidence>
<protein>
    <submittedName>
        <fullName evidence="18">Abl interactor 2</fullName>
    </submittedName>
</protein>
<keyword evidence="15" id="KW-0472">Membrane</keyword>
<comment type="similarity">
    <text evidence="4">Belongs to the ABI family.</text>
</comment>
<name>L9KJ21_TUPCH</name>
<keyword evidence="15" id="KW-1133">Transmembrane helix</keyword>
<dbReference type="STRING" id="246437.L9KJ21"/>
<feature type="transmembrane region" description="Helical" evidence="15">
    <location>
        <begin position="6"/>
        <end position="23"/>
    </location>
</feature>
<feature type="compositionally biased region" description="Polar residues" evidence="14">
    <location>
        <begin position="705"/>
        <end position="728"/>
    </location>
</feature>
<dbReference type="SMART" id="SM00326">
    <property type="entry name" value="SH3"/>
    <property type="match status" value="1"/>
</dbReference>
<dbReference type="FunCoup" id="L9KJ21">
    <property type="interactions" value="1100"/>
</dbReference>
<organism evidence="18 19">
    <name type="scientific">Tupaia chinensis</name>
    <name type="common">Chinese tree shrew</name>
    <name type="synonym">Tupaia belangeri chinensis</name>
    <dbReference type="NCBI Taxonomy" id="246437"/>
    <lineage>
        <taxon>Eukaryota</taxon>
        <taxon>Metazoa</taxon>
        <taxon>Chordata</taxon>
        <taxon>Craniata</taxon>
        <taxon>Vertebrata</taxon>
        <taxon>Euteleostomi</taxon>
        <taxon>Mammalia</taxon>
        <taxon>Eutheria</taxon>
        <taxon>Euarchontoglires</taxon>
        <taxon>Scandentia</taxon>
        <taxon>Tupaiidae</taxon>
        <taxon>Tupaia</taxon>
    </lineage>
</organism>
<reference evidence="19" key="1">
    <citation type="submission" date="2012-07" db="EMBL/GenBank/DDBJ databases">
        <title>Genome of the Chinese tree shrew, a rising model animal genetically related to primates.</title>
        <authorList>
            <person name="Zhang G."/>
            <person name="Fan Y."/>
            <person name="Yao Y."/>
            <person name="Huang Z."/>
        </authorList>
    </citation>
    <scope>NUCLEOTIDE SEQUENCE [LARGE SCALE GENOMIC DNA]</scope>
</reference>
<dbReference type="InterPro" id="IPR012849">
    <property type="entry name" value="Abl-interactor_HHR_dom"/>
</dbReference>
<feature type="compositionally biased region" description="Polar residues" evidence="14">
    <location>
        <begin position="546"/>
        <end position="570"/>
    </location>
</feature>
<evidence type="ECO:0000256" key="13">
    <source>
        <dbReference type="SAM" id="Coils"/>
    </source>
</evidence>
<dbReference type="SUPFAM" id="SSF48264">
    <property type="entry name" value="Cytochrome P450"/>
    <property type="match status" value="1"/>
</dbReference>
<dbReference type="FunFam" id="2.30.30.40:FF:000002">
    <property type="entry name" value="abl interactor 1 isoform X1"/>
    <property type="match status" value="1"/>
</dbReference>
<keyword evidence="9 13" id="KW-0175">Coiled coil</keyword>
<feature type="domain" description="T-SNARE coiled-coil homology" evidence="17">
    <location>
        <begin position="380"/>
        <end position="442"/>
    </location>
</feature>
<evidence type="ECO:0000256" key="15">
    <source>
        <dbReference type="SAM" id="Phobius"/>
    </source>
</evidence>
<accession>L9KJ21</accession>
<dbReference type="Proteomes" id="UP000011518">
    <property type="component" value="Unassembled WGS sequence"/>
</dbReference>
<dbReference type="Pfam" id="PF00018">
    <property type="entry name" value="SH3_1"/>
    <property type="match status" value="1"/>
</dbReference>
<evidence type="ECO:0000256" key="5">
    <source>
        <dbReference type="ARBA" id="ARBA00010617"/>
    </source>
</evidence>
<dbReference type="GO" id="GO:0004497">
    <property type="term" value="F:monooxygenase activity"/>
    <property type="evidence" value="ECO:0007669"/>
    <property type="project" value="InterPro"/>
</dbReference>
<evidence type="ECO:0000256" key="14">
    <source>
        <dbReference type="SAM" id="MobiDB-lite"/>
    </source>
</evidence>
<feature type="compositionally biased region" description="Low complexity" evidence="14">
    <location>
        <begin position="571"/>
        <end position="601"/>
    </location>
</feature>
<evidence type="ECO:0000256" key="10">
    <source>
        <dbReference type="ARBA" id="ARBA00023212"/>
    </source>
</evidence>
<dbReference type="SUPFAM" id="SSF50044">
    <property type="entry name" value="SH3-domain"/>
    <property type="match status" value="1"/>
</dbReference>
<dbReference type="PANTHER" id="PTHR24280">
    <property type="entry name" value="CYTOCHROME P450 20A1"/>
    <property type="match status" value="1"/>
</dbReference>
<dbReference type="InterPro" id="IPR001452">
    <property type="entry name" value="SH3_domain"/>
</dbReference>
<dbReference type="InterPro" id="IPR001128">
    <property type="entry name" value="Cyt_P450"/>
</dbReference>
<dbReference type="GO" id="GO:0016020">
    <property type="term" value="C:membrane"/>
    <property type="evidence" value="ECO:0007669"/>
    <property type="project" value="TreeGrafter"/>
</dbReference>
<dbReference type="InterPro" id="IPR052666">
    <property type="entry name" value="CYP450_20A1-like"/>
</dbReference>
<dbReference type="InterPro" id="IPR000727">
    <property type="entry name" value="T_SNARE_dom"/>
</dbReference>
<evidence type="ECO:0000256" key="4">
    <source>
        <dbReference type="ARBA" id="ARBA00010020"/>
    </source>
</evidence>
<dbReference type="Gene3D" id="1.10.630.10">
    <property type="entry name" value="Cytochrome P450"/>
    <property type="match status" value="1"/>
</dbReference>
<dbReference type="PRINTS" id="PR00452">
    <property type="entry name" value="SH3DOMAIN"/>
</dbReference>